<reference evidence="1 2" key="1">
    <citation type="submission" date="2018-08" db="EMBL/GenBank/DDBJ databases">
        <title>A genome reference for cultivated species of the human gut microbiota.</title>
        <authorList>
            <person name="Zou Y."/>
            <person name="Xue W."/>
            <person name="Luo G."/>
        </authorList>
    </citation>
    <scope>NUCLEOTIDE SEQUENCE [LARGE SCALE GENOMIC DNA]</scope>
    <source>
        <strain evidence="1 2">AF18-46</strain>
    </source>
</reference>
<dbReference type="RefSeq" id="WP_118765099.1">
    <property type="nucleotide sequence ID" value="NZ_CABJCF010000003.1"/>
</dbReference>
<proteinExistence type="predicted"/>
<dbReference type="AlphaFoldDB" id="A0A412PD09"/>
<evidence type="ECO:0000313" key="2">
    <source>
        <dbReference type="Proteomes" id="UP000284731"/>
    </source>
</evidence>
<accession>A0A412PD09</accession>
<comment type="caution">
    <text evidence="1">The sequence shown here is derived from an EMBL/GenBank/DDBJ whole genome shotgun (WGS) entry which is preliminary data.</text>
</comment>
<dbReference type="EMBL" id="QRWX01000003">
    <property type="protein sequence ID" value="RGT55066.1"/>
    <property type="molecule type" value="Genomic_DNA"/>
</dbReference>
<dbReference type="SUPFAM" id="SSF56399">
    <property type="entry name" value="ADP-ribosylation"/>
    <property type="match status" value="1"/>
</dbReference>
<protein>
    <submittedName>
        <fullName evidence="1">Uncharacterized protein</fullName>
    </submittedName>
</protein>
<gene>
    <name evidence="1" type="ORF">DWX20_07850</name>
</gene>
<sequence>MKVYHSSDTAQVGTRLINDYKKNIELVRPFVIALKQNKECFFNLCLSGQYIRAALGKFNMKNMDTYFVKWASEGIFEYVRQNEFPEFPNRIESNYFFDSIESSKRLFEEDWGEADQEERDKIRLFEVELRDDNPALFDMNWFDEAFEVIYELESLDQIDTAIEYARNYFGGKQSENYRFEIVSNKEAVIINDITEKLEK</sequence>
<name>A0A412PD09_9FIRM</name>
<evidence type="ECO:0000313" key="1">
    <source>
        <dbReference type="EMBL" id="RGT55066.1"/>
    </source>
</evidence>
<organism evidence="1 2">
    <name type="scientific">Solobacterium moorei</name>
    <dbReference type="NCBI Taxonomy" id="102148"/>
    <lineage>
        <taxon>Bacteria</taxon>
        <taxon>Bacillati</taxon>
        <taxon>Bacillota</taxon>
        <taxon>Erysipelotrichia</taxon>
        <taxon>Erysipelotrichales</taxon>
        <taxon>Erysipelotrichaceae</taxon>
        <taxon>Solobacterium</taxon>
    </lineage>
</organism>
<dbReference type="Proteomes" id="UP000284731">
    <property type="component" value="Unassembled WGS sequence"/>
</dbReference>